<dbReference type="Pfam" id="PF01656">
    <property type="entry name" value="CbiA"/>
    <property type="match status" value="1"/>
</dbReference>
<name>A0A830EEH9_9CREN</name>
<dbReference type="GO" id="GO:0009236">
    <property type="term" value="P:cobalamin biosynthetic process"/>
    <property type="evidence" value="ECO:0007669"/>
    <property type="project" value="UniProtKB-UniRule"/>
</dbReference>
<dbReference type="InterPro" id="IPR011698">
    <property type="entry name" value="GATase_3"/>
</dbReference>
<evidence type="ECO:0000256" key="5">
    <source>
        <dbReference type="ARBA" id="ARBA00022962"/>
    </source>
</evidence>
<evidence type="ECO:0000256" key="1">
    <source>
        <dbReference type="ARBA" id="ARBA00004953"/>
    </source>
</evidence>
<evidence type="ECO:0000259" key="8">
    <source>
        <dbReference type="Pfam" id="PF01656"/>
    </source>
</evidence>
<dbReference type="Proteomes" id="UP000657075">
    <property type="component" value="Unassembled WGS sequence"/>
</dbReference>
<dbReference type="NCBIfam" id="NF001989">
    <property type="entry name" value="PRK00784.1"/>
    <property type="match status" value="1"/>
</dbReference>
<dbReference type="EMBL" id="AP026830">
    <property type="protein sequence ID" value="BDR91962.1"/>
    <property type="molecule type" value="Genomic_DNA"/>
</dbReference>
<dbReference type="InterPro" id="IPR002586">
    <property type="entry name" value="CobQ/CobB/MinD/ParA_Nub-bd_dom"/>
</dbReference>
<reference evidence="11" key="2">
    <citation type="submission" date="2020-09" db="EMBL/GenBank/DDBJ databases">
        <authorList>
            <person name="Sun Q."/>
            <person name="Ohkuma M."/>
        </authorList>
    </citation>
    <scope>NUCLEOTIDE SEQUENCE</scope>
    <source>
        <strain evidence="11">JCM 11219</strain>
    </source>
</reference>
<reference evidence="13" key="3">
    <citation type="submission" date="2022-09" db="EMBL/GenBank/DDBJ databases">
        <title>Complete genome sequence of Vulcanisaeta souniana.</title>
        <authorList>
            <person name="Kato S."/>
            <person name="Itoh T."/>
            <person name="Ohkuma M."/>
        </authorList>
    </citation>
    <scope>NUCLEOTIDE SEQUENCE [LARGE SCALE GENOMIC DNA]</scope>
    <source>
        <strain evidence="13">JCM 11219</strain>
    </source>
</reference>
<sequence>MSIKTAVNLYIVSTMSDSGKTAIVSALLRVLSRRSLHVTPFKAQNMSLNSYPSIEGGEIALAQAMQAYVAGLMPSVHHNPILIKPMTSDRAEYIILGKPRAQLSFNEYLNDDAIRHLAINAVKSSIRRLKDEFDLVVGEGAGSAYEPNLASRDLANFRPAEWLDAGVFVVLDIDRGGSFIQGLGLIKSLPPGWRKLVKGFIINKFRGDEKLLSTAIKWLEKKTGKPVLGVLPYVDDLWLWPEDSMDLRPIGNGPLNIALIAYPYISNFNDVYPLILEDDVTVRIVRDPRELGDPHLIILPGSKNVVASLDWMRRTGMDKELARIRGSAVILGICGGFQAMGKLLSDPYGVEAGIPGDYRGLGFVDTNTIYGIDKVVSLSRAVGLRGELENVGIRGYEIHRGVPQYAGDEPLIMITERNGKTTKQLDGVLREKELIVGITLHDSLGDPNFRSFVLNMARELAGLPRRNSSASSSIELLLSQVDRLASIIEDKLDIDFMVNDN</sequence>
<dbReference type="Gene3D" id="3.40.50.880">
    <property type="match status" value="1"/>
</dbReference>
<comment type="function">
    <text evidence="6 7">Catalyzes amidations at positions B, D, E, and G on adenosylcobyrinic A,C-diamide. NH(2) groups are provided by glutamine, and one molecule of ATP is hydrogenolyzed for each amidation.</text>
</comment>
<evidence type="ECO:0000256" key="6">
    <source>
        <dbReference type="ARBA" id="ARBA00025166"/>
    </source>
</evidence>
<keyword evidence="5 7" id="KW-0315">Glutamine amidotransferase</keyword>
<keyword evidence="13" id="KW-1185">Reference proteome</keyword>
<evidence type="ECO:0000313" key="12">
    <source>
        <dbReference type="Proteomes" id="UP000657075"/>
    </source>
</evidence>
<feature type="active site" description="Nucleophile" evidence="7">
    <location>
        <position position="334"/>
    </location>
</feature>
<reference evidence="11" key="1">
    <citation type="journal article" date="2014" name="Int. J. Syst. Evol. Microbiol.">
        <title>Complete genome sequence of Corynebacterium casei LMG S-19264T (=DSM 44701T), isolated from a smear-ripened cheese.</title>
        <authorList>
            <consortium name="US DOE Joint Genome Institute (JGI-PGF)"/>
            <person name="Walter F."/>
            <person name="Albersmeier A."/>
            <person name="Kalinowski J."/>
            <person name="Ruckert C."/>
        </authorList>
    </citation>
    <scope>NUCLEOTIDE SEQUENCE</scope>
    <source>
        <strain evidence="11">JCM 11219</strain>
    </source>
</reference>
<dbReference type="InterPro" id="IPR004459">
    <property type="entry name" value="CobQ_synth"/>
</dbReference>
<evidence type="ECO:0000313" key="13">
    <source>
        <dbReference type="Proteomes" id="UP001060771"/>
    </source>
</evidence>
<accession>A0A830EEH9</accession>
<dbReference type="RefSeq" id="WP_188602354.1">
    <property type="nucleotide sequence ID" value="NZ_AP026830.1"/>
</dbReference>
<reference evidence="10" key="4">
    <citation type="journal article" date="2023" name="Microbiol. Resour. Announc.">
        <title>Complete Genome Sequence of Vulcanisaeta souniana Strain IC-059, a Hyperthermophilic Archaeon Isolated from Hot Spring Water in Japan.</title>
        <authorList>
            <person name="Kato S."/>
            <person name="Itoh T."/>
            <person name="Wu L."/>
            <person name="Ma J."/>
            <person name="Ohkuma M."/>
        </authorList>
    </citation>
    <scope>NUCLEOTIDE SEQUENCE</scope>
    <source>
        <strain evidence="10">JCM 11219</strain>
    </source>
</reference>
<proteinExistence type="inferred from homology"/>
<evidence type="ECO:0000256" key="2">
    <source>
        <dbReference type="ARBA" id="ARBA00006205"/>
    </source>
</evidence>
<dbReference type="GO" id="GO:0003824">
    <property type="term" value="F:catalytic activity"/>
    <property type="evidence" value="ECO:0007669"/>
    <property type="project" value="InterPro"/>
</dbReference>
<evidence type="ECO:0000259" key="9">
    <source>
        <dbReference type="Pfam" id="PF07685"/>
    </source>
</evidence>
<evidence type="ECO:0000313" key="10">
    <source>
        <dbReference type="EMBL" id="BDR91962.1"/>
    </source>
</evidence>
<dbReference type="HAMAP" id="MF_00028">
    <property type="entry name" value="CobQ"/>
    <property type="match status" value="1"/>
</dbReference>
<dbReference type="CDD" id="cd01750">
    <property type="entry name" value="GATase1_CobQ"/>
    <property type="match status" value="1"/>
</dbReference>
<dbReference type="NCBIfam" id="TIGR00313">
    <property type="entry name" value="cobQ"/>
    <property type="match status" value="1"/>
</dbReference>
<feature type="domain" description="CobQ/CobB/MinD/ParA nucleotide binding" evidence="8">
    <location>
        <begin position="10"/>
        <end position="245"/>
    </location>
</feature>
<evidence type="ECO:0000256" key="4">
    <source>
        <dbReference type="ARBA" id="ARBA00022573"/>
    </source>
</evidence>
<gene>
    <name evidence="7" type="primary">cobQ</name>
    <name evidence="11" type="ORF">GCM10007112_02490</name>
    <name evidence="10" type="ORF">Vsou_10550</name>
</gene>
<feature type="domain" description="CobB/CobQ-like glutamine amidotransferase" evidence="9">
    <location>
        <begin position="256"/>
        <end position="445"/>
    </location>
</feature>
<dbReference type="PANTHER" id="PTHR21343:SF1">
    <property type="entry name" value="COBYRIC ACID SYNTHASE"/>
    <property type="match status" value="1"/>
</dbReference>
<evidence type="ECO:0000256" key="7">
    <source>
        <dbReference type="HAMAP-Rule" id="MF_00028"/>
    </source>
</evidence>
<dbReference type="AlphaFoldDB" id="A0A830EEH9"/>
<comment type="similarity">
    <text evidence="2 7">Belongs to the CobB/CobQ family. CobQ subfamily.</text>
</comment>
<keyword evidence="4 7" id="KW-0169">Cobalamin biosynthesis</keyword>
<protein>
    <recommendedName>
        <fullName evidence="3 7">Probable cobyric acid synthase</fullName>
    </recommendedName>
</protein>
<dbReference type="GeneID" id="76206603"/>
<evidence type="ECO:0000256" key="3">
    <source>
        <dbReference type="ARBA" id="ARBA00014921"/>
    </source>
</evidence>
<dbReference type="EMBL" id="BMNM01000001">
    <property type="protein sequence ID" value="GGI69033.1"/>
    <property type="molecule type" value="Genomic_DNA"/>
</dbReference>
<dbReference type="GO" id="GO:0015420">
    <property type="term" value="F:ABC-type vitamin B12 transporter activity"/>
    <property type="evidence" value="ECO:0007669"/>
    <property type="project" value="UniProtKB-UniRule"/>
</dbReference>
<dbReference type="UniPathway" id="UPA00148"/>
<dbReference type="PROSITE" id="PS51274">
    <property type="entry name" value="GATASE_COBBQ"/>
    <property type="match status" value="1"/>
</dbReference>
<comment type="pathway">
    <text evidence="1 7">Cofactor biosynthesis; adenosylcobalamin biosynthesis.</text>
</comment>
<dbReference type="InterPro" id="IPR029062">
    <property type="entry name" value="Class_I_gatase-like"/>
</dbReference>
<dbReference type="InterPro" id="IPR027417">
    <property type="entry name" value="P-loop_NTPase"/>
</dbReference>
<dbReference type="InterPro" id="IPR033949">
    <property type="entry name" value="CobQ_GATase1"/>
</dbReference>
<evidence type="ECO:0000313" key="11">
    <source>
        <dbReference type="EMBL" id="GGI69033.1"/>
    </source>
</evidence>
<dbReference type="Pfam" id="PF07685">
    <property type="entry name" value="GATase_3"/>
    <property type="match status" value="1"/>
</dbReference>
<dbReference type="SUPFAM" id="SSF52540">
    <property type="entry name" value="P-loop containing nucleoside triphosphate hydrolases"/>
    <property type="match status" value="1"/>
</dbReference>
<dbReference type="Gene3D" id="3.40.50.300">
    <property type="entry name" value="P-loop containing nucleotide triphosphate hydrolases"/>
    <property type="match status" value="1"/>
</dbReference>
<dbReference type="PANTHER" id="PTHR21343">
    <property type="entry name" value="DETHIOBIOTIN SYNTHETASE"/>
    <property type="match status" value="1"/>
</dbReference>
<dbReference type="OrthoDB" id="53136at2157"/>
<dbReference type="Proteomes" id="UP001060771">
    <property type="component" value="Chromosome"/>
</dbReference>
<dbReference type="SUPFAM" id="SSF52317">
    <property type="entry name" value="Class I glutamine amidotransferase-like"/>
    <property type="match status" value="1"/>
</dbReference>
<feature type="active site" evidence="7">
    <location>
        <position position="441"/>
    </location>
</feature>
<organism evidence="11 12">
    <name type="scientific">Vulcanisaeta souniana JCM 11219</name>
    <dbReference type="NCBI Taxonomy" id="1293586"/>
    <lineage>
        <taxon>Archaea</taxon>
        <taxon>Thermoproteota</taxon>
        <taxon>Thermoprotei</taxon>
        <taxon>Thermoproteales</taxon>
        <taxon>Thermoproteaceae</taxon>
        <taxon>Vulcanisaeta</taxon>
    </lineage>
</organism>